<dbReference type="EMBL" id="CP002158">
    <property type="protein sequence ID" value="ADL25916.1"/>
    <property type="molecule type" value="Genomic_DNA"/>
</dbReference>
<dbReference type="Proteomes" id="UP000000517">
    <property type="component" value="Chromosome"/>
</dbReference>
<evidence type="ECO:0000313" key="7">
    <source>
        <dbReference type="Proteomes" id="UP000001497"/>
    </source>
</evidence>
<name>C9RS57_FIBSS</name>
<feature type="domain" description="Response regulatory" evidence="2">
    <location>
        <begin position="7"/>
        <end position="124"/>
    </location>
</feature>
<sequence>MDEKRPLILIVDDVAMNRALLSDVLSDKYNIIEAENGNEALLLLREKTSEISLVLLDMVMPEKDGIEVLAIMNKNGWINEIPVIMISGETAHALIEGAYMLGATDFIGRPFDEMVLKNRVNNTIRLYKKQKSLSDLVLNQIYEKTRNNSMMVTMLSHIVEFRNGESGMHVLHINTITEMLLHELLRRTKKYQINKNDIGIICTASSMHDIGKITIPDEILNKPGKLTPEEFNIMKGHTVNCAQMLNAVPVGKDEPLMKYAYEICRWHHERYDGRGYPDGLKGDEIPIAAQIVSIADVYDALTSERCYKHAFTHEKALEMIHNNECGVFNPILIECLDAIADKLVIALQTFDWSKQADKDFFYIADAMMNDQKHPIYNQAFRQFIDERKKSHFFESMLDGILFEYTFNPAVMKLSSKASKALGLPRTILDDYKPNEDNQSSSENLDKIKKILKRKSAPKDKPILIKQTFNIDGKSMPCNVKVLQIWAERQNEAPILTSVYGHIDISKQG</sequence>
<proteinExistence type="predicted"/>
<dbReference type="OrthoDB" id="9804747at2"/>
<dbReference type="SUPFAM" id="SSF52172">
    <property type="entry name" value="CheY-like"/>
    <property type="match status" value="1"/>
</dbReference>
<dbReference type="PROSITE" id="PS51832">
    <property type="entry name" value="HD_GYP"/>
    <property type="match status" value="1"/>
</dbReference>
<dbReference type="PANTHER" id="PTHR45228:SF4">
    <property type="entry name" value="LIPOPROTEIN"/>
    <property type="match status" value="1"/>
</dbReference>
<dbReference type="AlphaFoldDB" id="C9RS57"/>
<dbReference type="Pfam" id="PF00072">
    <property type="entry name" value="Response_reg"/>
    <property type="match status" value="1"/>
</dbReference>
<evidence type="ECO:0000259" key="2">
    <source>
        <dbReference type="PROSITE" id="PS50110"/>
    </source>
</evidence>
<dbReference type="PANTHER" id="PTHR45228">
    <property type="entry name" value="CYCLIC DI-GMP PHOSPHODIESTERASE TM_0186-RELATED"/>
    <property type="match status" value="1"/>
</dbReference>
<protein>
    <submittedName>
        <fullName evidence="4">Response regulator receiver modulated metal dependent phosphohydrolase</fullName>
    </submittedName>
    <submittedName>
        <fullName evidence="5">Response regulator/HD domain protein</fullName>
    </submittedName>
</protein>
<keyword evidence="7" id="KW-1185">Reference proteome</keyword>
<dbReference type="InterPro" id="IPR003607">
    <property type="entry name" value="HD/PDEase_dom"/>
</dbReference>
<keyword evidence="1" id="KW-0597">Phosphoprotein</keyword>
<dbReference type="SUPFAM" id="SSF109604">
    <property type="entry name" value="HD-domain/PDEase-like"/>
    <property type="match status" value="1"/>
</dbReference>
<dbReference type="Gene3D" id="1.10.3210.10">
    <property type="entry name" value="Hypothetical protein af1432"/>
    <property type="match status" value="1"/>
</dbReference>
<dbReference type="RefSeq" id="WP_014546467.1">
    <property type="nucleotide sequence ID" value="NC_013410.1"/>
</dbReference>
<dbReference type="InterPro" id="IPR037522">
    <property type="entry name" value="HD_GYP_dom"/>
</dbReference>
<dbReference type="Pfam" id="PF13487">
    <property type="entry name" value="HD_5"/>
    <property type="match status" value="1"/>
</dbReference>
<dbReference type="SMART" id="SM00448">
    <property type="entry name" value="REC"/>
    <property type="match status" value="1"/>
</dbReference>
<evidence type="ECO:0000313" key="4">
    <source>
        <dbReference type="EMBL" id="ACX75393.1"/>
    </source>
</evidence>
<dbReference type="STRING" id="59374.FSU_2301"/>
<dbReference type="eggNOG" id="COG3437">
    <property type="taxonomic scope" value="Bacteria"/>
</dbReference>
<dbReference type="SMART" id="SM00471">
    <property type="entry name" value="HDc"/>
    <property type="match status" value="1"/>
</dbReference>
<accession>C9RS57</accession>
<dbReference type="HOGENOM" id="CLU_000445_92_10_0"/>
<dbReference type="InterPro" id="IPR001789">
    <property type="entry name" value="Sig_transdc_resp-reg_receiver"/>
</dbReference>
<dbReference type="Proteomes" id="UP000001497">
    <property type="component" value="Chromosome"/>
</dbReference>
<feature type="domain" description="HD-GYP" evidence="3">
    <location>
        <begin position="144"/>
        <end position="352"/>
    </location>
</feature>
<dbReference type="PATRIC" id="fig|59374.8.peg.2212"/>
<evidence type="ECO:0000259" key="3">
    <source>
        <dbReference type="PROSITE" id="PS51832"/>
    </source>
</evidence>
<evidence type="ECO:0000313" key="6">
    <source>
        <dbReference type="Proteomes" id="UP000000517"/>
    </source>
</evidence>
<dbReference type="CDD" id="cd00077">
    <property type="entry name" value="HDc"/>
    <property type="match status" value="1"/>
</dbReference>
<reference evidence="5" key="3">
    <citation type="submission" date="2010-08" db="EMBL/GenBank/DDBJ databases">
        <authorList>
            <person name="Durkin A.S."/>
            <person name="Nelson K.E."/>
            <person name="Morrison M."/>
            <person name="Forsberg C.W."/>
            <person name="Wilson D.B."/>
            <person name="Russell J.B."/>
            <person name="Cann I.K.O."/>
            <person name="Mackie R.I."/>
            <person name="White B.A."/>
        </authorList>
    </citation>
    <scope>NUCLEOTIDE SEQUENCE</scope>
    <source>
        <strain evidence="5">S85</strain>
    </source>
</reference>
<dbReference type="PROSITE" id="PS50110">
    <property type="entry name" value="RESPONSE_REGULATORY"/>
    <property type="match status" value="1"/>
</dbReference>
<dbReference type="KEGG" id="fsu:Fisuc_1800"/>
<dbReference type="GO" id="GO:0000160">
    <property type="term" value="P:phosphorelay signal transduction system"/>
    <property type="evidence" value="ECO:0007669"/>
    <property type="project" value="InterPro"/>
</dbReference>
<evidence type="ECO:0000256" key="1">
    <source>
        <dbReference type="PROSITE-ProRule" id="PRU00169"/>
    </source>
</evidence>
<dbReference type="KEGG" id="fsc:FSU_2301"/>
<evidence type="ECO:0000313" key="5">
    <source>
        <dbReference type="EMBL" id="ADL25916.1"/>
    </source>
</evidence>
<dbReference type="Gene3D" id="3.40.50.2300">
    <property type="match status" value="1"/>
</dbReference>
<reference evidence="4 7" key="1">
    <citation type="submission" date="2009-10" db="EMBL/GenBank/DDBJ databases">
        <title>Complete sequence of Fibrobacter succinogenes subsp. succinogenes S85.</title>
        <authorList>
            <consortium name="US DOE Joint Genome Institute"/>
            <person name="Lucas S."/>
            <person name="Copeland A."/>
            <person name="Lapidus A."/>
            <person name="Glavina del Rio T."/>
            <person name="Tice H."/>
            <person name="Bruce D."/>
            <person name="Goodwin L."/>
            <person name="Pitluck S."/>
            <person name="Chertkov O."/>
            <person name="Detter J.C."/>
            <person name="Han C."/>
            <person name="Tapia R."/>
            <person name="Larimer F."/>
            <person name="Land M."/>
            <person name="Hauser L."/>
            <person name="Kyrpides N."/>
            <person name="Mikhailova N."/>
            <person name="Weimer P.J."/>
            <person name="Stevenson D.M."/>
            <person name="Boyum J."/>
            <person name="Brumm P.I."/>
            <person name="Mead D."/>
        </authorList>
    </citation>
    <scope>NUCLEOTIDE SEQUENCE [LARGE SCALE GENOMIC DNA]</scope>
    <source>
        <strain evidence="7">ATCC 19169 / S85</strain>
        <strain evidence="4">S85</strain>
    </source>
</reference>
<dbReference type="InterPro" id="IPR011006">
    <property type="entry name" value="CheY-like_superfamily"/>
</dbReference>
<dbReference type="EMBL" id="CP001792">
    <property type="protein sequence ID" value="ACX75393.1"/>
    <property type="molecule type" value="Genomic_DNA"/>
</dbReference>
<dbReference type="InterPro" id="IPR052020">
    <property type="entry name" value="Cyclic_di-GMP/3'3'-cGAMP_PDE"/>
</dbReference>
<organism evidence="5 6">
    <name type="scientific">Fibrobacter succinogenes (strain ATCC 19169 / S85)</name>
    <dbReference type="NCBI Taxonomy" id="59374"/>
    <lineage>
        <taxon>Bacteria</taxon>
        <taxon>Pseudomonadati</taxon>
        <taxon>Fibrobacterota</taxon>
        <taxon>Fibrobacteria</taxon>
        <taxon>Fibrobacterales</taxon>
        <taxon>Fibrobacteraceae</taxon>
        <taxon>Fibrobacter</taxon>
    </lineage>
</organism>
<feature type="modified residue" description="4-aspartylphosphate" evidence="1">
    <location>
        <position position="57"/>
    </location>
</feature>
<reference evidence="6" key="2">
    <citation type="submission" date="2010-08" db="EMBL/GenBank/DDBJ databases">
        <title>Complete sequence of Fibrobacter succinogenes subsp. succinogenes S85.</title>
        <authorList>
            <person name="Durkin A.S."/>
            <person name="Nelson K.E."/>
            <person name="Morrison M."/>
            <person name="Forsberg C.W."/>
            <person name="Wilson D.B."/>
            <person name="Russell J.B."/>
            <person name="Cann I.K.O."/>
            <person name="Mackie R.I."/>
            <person name="White B.A."/>
        </authorList>
    </citation>
    <scope>NUCLEOTIDE SEQUENCE [LARGE SCALE GENOMIC DNA]</scope>
    <source>
        <strain evidence="6">ATCC 19169 / S85</strain>
    </source>
</reference>
<gene>
    <name evidence="4" type="ordered locus">Fisuc_1800</name>
    <name evidence="5" type="ordered locus">FSU_2301</name>
</gene>